<gene>
    <name evidence="5" type="ORF">JAAARDRAFT_192381</name>
</gene>
<dbReference type="EMBL" id="KL197715">
    <property type="protein sequence ID" value="KDQ59930.1"/>
    <property type="molecule type" value="Genomic_DNA"/>
</dbReference>
<evidence type="ECO:0000256" key="2">
    <source>
        <dbReference type="ARBA" id="ARBA00022771"/>
    </source>
</evidence>
<accession>A0A067Q1E3</accession>
<evidence type="ECO:0000313" key="6">
    <source>
        <dbReference type="Proteomes" id="UP000027265"/>
    </source>
</evidence>
<feature type="domain" description="ZZ-type" evidence="4">
    <location>
        <begin position="930"/>
        <end position="957"/>
    </location>
</feature>
<keyword evidence="3" id="KW-0862">Zinc</keyword>
<dbReference type="InterPro" id="IPR000433">
    <property type="entry name" value="Znf_ZZ"/>
</dbReference>
<dbReference type="HOGENOM" id="CLU_296832_0_0_1"/>
<keyword evidence="2" id="KW-0863">Zinc-finger</keyword>
<dbReference type="SUPFAM" id="SSF57850">
    <property type="entry name" value="RING/U-box"/>
    <property type="match status" value="1"/>
</dbReference>
<dbReference type="PROSITE" id="PS01357">
    <property type="entry name" value="ZF_ZZ_1"/>
    <property type="match status" value="1"/>
</dbReference>
<dbReference type="Proteomes" id="UP000027265">
    <property type="component" value="Unassembled WGS sequence"/>
</dbReference>
<keyword evidence="1" id="KW-0479">Metal-binding</keyword>
<evidence type="ECO:0000259" key="4">
    <source>
        <dbReference type="PROSITE" id="PS01357"/>
    </source>
</evidence>
<dbReference type="Pfam" id="PF00569">
    <property type="entry name" value="ZZ"/>
    <property type="match status" value="1"/>
</dbReference>
<reference evidence="6" key="1">
    <citation type="journal article" date="2014" name="Proc. Natl. Acad. Sci. U.S.A.">
        <title>Extensive sampling of basidiomycete genomes demonstrates inadequacy of the white-rot/brown-rot paradigm for wood decay fungi.</title>
        <authorList>
            <person name="Riley R."/>
            <person name="Salamov A.A."/>
            <person name="Brown D.W."/>
            <person name="Nagy L.G."/>
            <person name="Floudas D."/>
            <person name="Held B.W."/>
            <person name="Levasseur A."/>
            <person name="Lombard V."/>
            <person name="Morin E."/>
            <person name="Otillar R."/>
            <person name="Lindquist E.A."/>
            <person name="Sun H."/>
            <person name="LaButti K.M."/>
            <person name="Schmutz J."/>
            <person name="Jabbour D."/>
            <person name="Luo H."/>
            <person name="Baker S.E."/>
            <person name="Pisabarro A.G."/>
            <person name="Walton J.D."/>
            <person name="Blanchette R.A."/>
            <person name="Henrissat B."/>
            <person name="Martin F."/>
            <person name="Cullen D."/>
            <person name="Hibbett D.S."/>
            <person name="Grigoriev I.V."/>
        </authorList>
    </citation>
    <scope>NUCLEOTIDE SEQUENCE [LARGE SCALE GENOMIC DNA]</scope>
    <source>
        <strain evidence="6">MUCL 33604</strain>
    </source>
</reference>
<organism evidence="5 6">
    <name type="scientific">Jaapia argillacea MUCL 33604</name>
    <dbReference type="NCBI Taxonomy" id="933084"/>
    <lineage>
        <taxon>Eukaryota</taxon>
        <taxon>Fungi</taxon>
        <taxon>Dikarya</taxon>
        <taxon>Basidiomycota</taxon>
        <taxon>Agaricomycotina</taxon>
        <taxon>Agaricomycetes</taxon>
        <taxon>Agaricomycetidae</taxon>
        <taxon>Jaapiales</taxon>
        <taxon>Jaapiaceae</taxon>
        <taxon>Jaapia</taxon>
    </lineage>
</organism>
<evidence type="ECO:0000313" key="5">
    <source>
        <dbReference type="EMBL" id="KDQ59930.1"/>
    </source>
</evidence>
<proteinExistence type="predicted"/>
<dbReference type="GO" id="GO:0008270">
    <property type="term" value="F:zinc ion binding"/>
    <property type="evidence" value="ECO:0007669"/>
    <property type="project" value="UniProtKB-KW"/>
</dbReference>
<keyword evidence="6" id="KW-1185">Reference proteome</keyword>
<name>A0A067Q1E3_9AGAM</name>
<dbReference type="OrthoDB" id="2122982at2759"/>
<evidence type="ECO:0000256" key="1">
    <source>
        <dbReference type="ARBA" id="ARBA00022723"/>
    </source>
</evidence>
<dbReference type="Gene3D" id="3.30.60.90">
    <property type="match status" value="1"/>
</dbReference>
<sequence length="1030" mass="116165">MPPPPPINLASNLKEDSTVIDDDIFIAAIKAVQATSSKDLLKVPYWDLQSAINLVSNAVDLLSGLHPAIKPVWLAVNGTINIVKTASENKRRVAGLQLKQAEMLCALFEIRFIKDDDVQVVEGLTFHGRLKRVCDGIVEDVKWLGNVMDKYLKERSFVHYLKADQWASAITDCATKCEDRKQEIRDALQLHATMKGDSTAAEVSQVHAQITAIGVKIDQILTLFQPRYYDAKKISDEIASYGADNCVQSDEILNRLAQISEGMDAKPAGNDGASFKSLSISELRDIRRPLAEGLISNREYFEGKLNAQTDQIVKAVRQSERRLRKIFGYGAYTRIQDPDLRALWKDMNWGGSVSASIFVMNLYDYFIDLAQGNFELKVWEILMTPSTDPQDSPTFSTGARSVPPRSTSFADARHVLGTTSPAVARRDKWCLRYFNIRTVAAVVEAVDNDISGLVRANEVNNFSASKPEAMTLMQWIAYNAYGYQVEISLYCARIERIIEAMLAIQYAPENASFVAPYLDDLYSLITLIRVDRYEGDIEEPVLQLVHAHMRAEEQRLEDRLKELKYQIDQPSTVLLLSPSFMDPSERHGRIEAYILPVLYLILRRHYELLRLSVDYIVDEREMDQAQSTNKQILELVYQRVAILKGSCCSTLISVLHLMVAGYFERMNLDPGKMFKSFSYGMYRRIYQQRFPDREADYDYDLLKPRMNPTSLAIYLQDRDSDQEDIDDGPLHPEFAQFPLLPVAVASLPERFGEKPEWRTCGDLYQRRAQADLDGQPLQADDLSSILTMAKSLSDEDVARIQTLASLSLRATPTYNNARQIGAVTVVEFKASAARCISVSIDCERSPPNGLASHKLGHRLIVARHQVAWPLLYRYKEVVKSKNEDIVNWLVSMDSDRGFTEWEQVSEYDKLAVAALAHDSGSSATIIEGPCSGCGKGWLWDEVYRCLRCLDYSLCSDCAMQNVCKDKHRPTHLMLKIKMNAGADVIPPTSGSEAEQETETEIASLRRKIVDLESQVSALVGMVTQLVRDKK</sequence>
<evidence type="ECO:0000256" key="3">
    <source>
        <dbReference type="ARBA" id="ARBA00022833"/>
    </source>
</evidence>
<dbReference type="InterPro" id="IPR043145">
    <property type="entry name" value="Znf_ZZ_sf"/>
</dbReference>
<dbReference type="AlphaFoldDB" id="A0A067Q1E3"/>
<dbReference type="STRING" id="933084.A0A067Q1E3"/>
<dbReference type="InParanoid" id="A0A067Q1E3"/>
<protein>
    <recommendedName>
        <fullName evidence="4">ZZ-type domain-containing protein</fullName>
    </recommendedName>
</protein>